<dbReference type="SUPFAM" id="SSF46785">
    <property type="entry name" value="Winged helix' DNA-binding domain"/>
    <property type="match status" value="1"/>
</dbReference>
<organism evidence="2 3">
    <name type="scientific">Halopenitus salinus</name>
    <dbReference type="NCBI Taxonomy" id="1198295"/>
    <lineage>
        <taxon>Archaea</taxon>
        <taxon>Methanobacteriati</taxon>
        <taxon>Methanobacteriota</taxon>
        <taxon>Stenosarchaea group</taxon>
        <taxon>Halobacteria</taxon>
        <taxon>Halobacteriales</taxon>
        <taxon>Haloferacaceae</taxon>
        <taxon>Halopenitus</taxon>
    </lineage>
</organism>
<keyword evidence="3" id="KW-1185">Reference proteome</keyword>
<comment type="caution">
    <text evidence="2">The sequence shown here is derived from an EMBL/GenBank/DDBJ whole genome shotgun (WGS) entry which is preliminary data.</text>
</comment>
<evidence type="ECO:0000313" key="3">
    <source>
        <dbReference type="Proteomes" id="UP001596296"/>
    </source>
</evidence>
<dbReference type="RefSeq" id="WP_379741417.1">
    <property type="nucleotide sequence ID" value="NZ_JBHSVN010000001.1"/>
</dbReference>
<accession>A0ABD5UV75</accession>
<reference evidence="2 3" key="1">
    <citation type="journal article" date="2019" name="Int. J. Syst. Evol. Microbiol.">
        <title>The Global Catalogue of Microorganisms (GCM) 10K type strain sequencing project: providing services to taxonomists for standard genome sequencing and annotation.</title>
        <authorList>
            <consortium name="The Broad Institute Genomics Platform"/>
            <consortium name="The Broad Institute Genome Sequencing Center for Infectious Disease"/>
            <person name="Wu L."/>
            <person name="Ma J."/>
        </authorList>
    </citation>
    <scope>NUCLEOTIDE SEQUENCE [LARGE SCALE GENOMIC DNA]</scope>
    <source>
        <strain evidence="2 3">SKJ47</strain>
    </source>
</reference>
<proteinExistence type="predicted"/>
<evidence type="ECO:0000259" key="1">
    <source>
        <dbReference type="SMART" id="SM00418"/>
    </source>
</evidence>
<evidence type="ECO:0000313" key="2">
    <source>
        <dbReference type="EMBL" id="MFC6892026.1"/>
    </source>
</evidence>
<name>A0ABD5UV75_9EURY</name>
<dbReference type="InterPro" id="IPR036390">
    <property type="entry name" value="WH_DNA-bd_sf"/>
</dbReference>
<dbReference type="InterPro" id="IPR011991">
    <property type="entry name" value="ArsR-like_HTH"/>
</dbReference>
<dbReference type="EMBL" id="JBHSXL010000004">
    <property type="protein sequence ID" value="MFC6892026.1"/>
    <property type="molecule type" value="Genomic_DNA"/>
</dbReference>
<dbReference type="CDD" id="cd00090">
    <property type="entry name" value="HTH_ARSR"/>
    <property type="match status" value="1"/>
</dbReference>
<dbReference type="Proteomes" id="UP001596296">
    <property type="component" value="Unassembled WGS sequence"/>
</dbReference>
<sequence>MSSAFPHQTPVDHTPKDADNVVVRRNDSTDVFEVLSSDTAQAIVATLRNEPHTTSEIAESIGTSIQNVQYHLERLEGADLVETAGTWYSARGKPMTVFALASERIVVTFEED</sequence>
<dbReference type="InterPro" id="IPR036388">
    <property type="entry name" value="WH-like_DNA-bd_sf"/>
</dbReference>
<dbReference type="InterPro" id="IPR001845">
    <property type="entry name" value="HTH_ArsR_DNA-bd_dom"/>
</dbReference>
<dbReference type="Gene3D" id="1.10.10.10">
    <property type="entry name" value="Winged helix-like DNA-binding domain superfamily/Winged helix DNA-binding domain"/>
    <property type="match status" value="1"/>
</dbReference>
<dbReference type="Pfam" id="PF12840">
    <property type="entry name" value="HTH_20"/>
    <property type="match status" value="1"/>
</dbReference>
<protein>
    <submittedName>
        <fullName evidence="2">ArsR/SmtB family transcription factor</fullName>
    </submittedName>
</protein>
<dbReference type="SMART" id="SM00418">
    <property type="entry name" value="HTH_ARSR"/>
    <property type="match status" value="1"/>
</dbReference>
<feature type="domain" description="HTH arsR-type" evidence="1">
    <location>
        <begin position="30"/>
        <end position="103"/>
    </location>
</feature>
<dbReference type="AlphaFoldDB" id="A0ABD5UV75"/>
<gene>
    <name evidence="2" type="ORF">ACFQE9_05285</name>
</gene>